<proteinExistence type="predicted"/>
<dbReference type="AlphaFoldDB" id="A0A562WTW2"/>
<gene>
    <name evidence="2" type="ORF">JN12_00116</name>
</gene>
<protein>
    <submittedName>
        <fullName evidence="2">Outer membrane lipoprotein-sorting protein</fullName>
    </submittedName>
</protein>
<keyword evidence="3" id="KW-1185">Reference proteome</keyword>
<dbReference type="Pfam" id="PF03548">
    <property type="entry name" value="LolA"/>
    <property type="match status" value="1"/>
</dbReference>
<dbReference type="InterPro" id="IPR004564">
    <property type="entry name" value="OM_lipoprot_carrier_LolA-like"/>
</dbReference>
<dbReference type="SUPFAM" id="SSF89392">
    <property type="entry name" value="Prokaryotic lipoproteins and lipoprotein localization factors"/>
    <property type="match status" value="1"/>
</dbReference>
<name>A0A562WTW2_9BACT</name>
<dbReference type="PANTHER" id="PTHR35869:SF1">
    <property type="entry name" value="OUTER-MEMBRANE LIPOPROTEIN CARRIER PROTEIN"/>
    <property type="match status" value="1"/>
</dbReference>
<sequence>MKIFRMFSALVLLLGLIIPLESLAVEPARVGLNDVIDSVEQQFRIGRNGLPPLTTVSADFFQRSTIAAQNRELRADGQMFLKLATGSEPLMFRFDYFRPLTQEIICDGRSLWMYQPDNRRVILSDVRDTFDPDSRFNPERDRATNFLQGLGRISKDFEITFASGVRDVGGNYVLELTPRRVSVSIAKLLLVVHKDAVLRHAYSRQGRNDYALNRPELEFPILSTTVIDPDGNTTTMEFSNIKTNIFLSDFFFKFMPPADVQVVRPPTGR</sequence>
<evidence type="ECO:0000256" key="1">
    <source>
        <dbReference type="ARBA" id="ARBA00022729"/>
    </source>
</evidence>
<dbReference type="RefSeq" id="WP_145017026.1">
    <property type="nucleotide sequence ID" value="NZ_VLLN01000001.1"/>
</dbReference>
<dbReference type="PANTHER" id="PTHR35869">
    <property type="entry name" value="OUTER-MEMBRANE LIPOPROTEIN CARRIER PROTEIN"/>
    <property type="match status" value="1"/>
</dbReference>
<dbReference type="Gene3D" id="2.50.20.10">
    <property type="entry name" value="Lipoprotein localisation LolA/LolB/LppX"/>
    <property type="match status" value="1"/>
</dbReference>
<dbReference type="InterPro" id="IPR029046">
    <property type="entry name" value="LolA/LolB/LppX"/>
</dbReference>
<reference evidence="2 3" key="1">
    <citation type="submission" date="2019-07" db="EMBL/GenBank/DDBJ databases">
        <title>Genomic Encyclopedia of Archaeal and Bacterial Type Strains, Phase II (KMG-II): from individual species to whole genera.</title>
        <authorList>
            <person name="Goeker M."/>
        </authorList>
    </citation>
    <scope>NUCLEOTIDE SEQUENCE [LARGE SCALE GENOMIC DNA]</scope>
    <source>
        <strain evidence="2 3">ATCC BAA-1139</strain>
    </source>
</reference>
<keyword evidence="2" id="KW-0449">Lipoprotein</keyword>
<evidence type="ECO:0000313" key="2">
    <source>
        <dbReference type="EMBL" id="TWJ33442.1"/>
    </source>
</evidence>
<keyword evidence="1" id="KW-0732">Signal</keyword>
<evidence type="ECO:0000313" key="3">
    <source>
        <dbReference type="Proteomes" id="UP000319449"/>
    </source>
</evidence>
<comment type="caution">
    <text evidence="2">The sequence shown here is derived from an EMBL/GenBank/DDBJ whole genome shotgun (WGS) entry which is preliminary data.</text>
</comment>
<dbReference type="Proteomes" id="UP000319449">
    <property type="component" value="Unassembled WGS sequence"/>
</dbReference>
<dbReference type="CDD" id="cd16325">
    <property type="entry name" value="LolA"/>
    <property type="match status" value="1"/>
</dbReference>
<organism evidence="2 3">
    <name type="scientific">Geobacter argillaceus</name>
    <dbReference type="NCBI Taxonomy" id="345631"/>
    <lineage>
        <taxon>Bacteria</taxon>
        <taxon>Pseudomonadati</taxon>
        <taxon>Thermodesulfobacteriota</taxon>
        <taxon>Desulfuromonadia</taxon>
        <taxon>Geobacterales</taxon>
        <taxon>Geobacteraceae</taxon>
        <taxon>Geobacter</taxon>
    </lineage>
</organism>
<accession>A0A562WTW2</accession>
<dbReference type="OrthoDB" id="9785727at2"/>
<dbReference type="EMBL" id="VLLN01000001">
    <property type="protein sequence ID" value="TWJ33442.1"/>
    <property type="molecule type" value="Genomic_DNA"/>
</dbReference>